<dbReference type="FunFam" id="1.20.140.10:FF:000002">
    <property type="entry name" value="Acyl-CoA dehydrogenase short/branched chain"/>
    <property type="match status" value="1"/>
</dbReference>
<comment type="pathway">
    <text evidence="15">Amino-acid degradation; L-isoleucine degradation.</text>
</comment>
<comment type="subcellular location">
    <subcellularLocation>
        <location evidence="2">Mitochondrion matrix</location>
    </subcellularLocation>
</comment>
<evidence type="ECO:0000313" key="31">
    <source>
        <dbReference type="Proteomes" id="UP000025227"/>
    </source>
</evidence>
<evidence type="ECO:0000259" key="29">
    <source>
        <dbReference type="Pfam" id="PF02770"/>
    </source>
</evidence>
<evidence type="ECO:0000256" key="6">
    <source>
        <dbReference type="ARBA" id="ARBA00022553"/>
    </source>
</evidence>
<evidence type="ECO:0000259" key="28">
    <source>
        <dbReference type="Pfam" id="PF00441"/>
    </source>
</evidence>
<dbReference type="OrthoDB" id="10262177at2759"/>
<dbReference type="GO" id="GO:0050660">
    <property type="term" value="F:flavin adenine dinucleotide binding"/>
    <property type="evidence" value="ECO:0007669"/>
    <property type="project" value="InterPro"/>
</dbReference>
<comment type="catalytic activity">
    <reaction evidence="21">
        <text>valproyl-CoA + oxidized [electron-transfer flavoprotein] + H(+) = (2E)-2-propylpent-2-enoyl-CoA + reduced [electron-transfer flavoprotein]</text>
        <dbReference type="Rhea" id="RHEA:65344"/>
        <dbReference type="Rhea" id="RHEA-COMP:10685"/>
        <dbReference type="Rhea" id="RHEA-COMP:10686"/>
        <dbReference type="ChEBI" id="CHEBI:15378"/>
        <dbReference type="ChEBI" id="CHEBI:57692"/>
        <dbReference type="ChEBI" id="CHEBI:58307"/>
        <dbReference type="ChEBI" id="CHEBI:156457"/>
        <dbReference type="ChEBI" id="CHEBI:156458"/>
    </reaction>
    <physiologicalReaction direction="left-to-right" evidence="21">
        <dbReference type="Rhea" id="RHEA:65345"/>
    </physiologicalReaction>
</comment>
<dbReference type="GO" id="GO:0046395">
    <property type="term" value="P:carboxylic acid catabolic process"/>
    <property type="evidence" value="ECO:0007669"/>
    <property type="project" value="UniProtKB-ARBA"/>
</dbReference>
<evidence type="ECO:0000256" key="23">
    <source>
        <dbReference type="ARBA" id="ARBA00049096"/>
    </source>
</evidence>
<evidence type="ECO:0000259" key="30">
    <source>
        <dbReference type="Pfam" id="PF02771"/>
    </source>
</evidence>
<comment type="pathway">
    <text evidence="3">Lipid metabolism; mitochondrial fatty acid beta-oxidation.</text>
</comment>
<keyword evidence="11" id="KW-0007">Acetylation</keyword>
<name>A0A7I4YUM5_HAECO</name>
<feature type="domain" description="Acyl-CoA dehydrogenase/oxidase C-terminal" evidence="28">
    <location>
        <begin position="263"/>
        <end position="409"/>
    </location>
</feature>
<evidence type="ECO:0000256" key="12">
    <source>
        <dbReference type="ARBA" id="ARBA00023002"/>
    </source>
</evidence>
<dbReference type="AlphaFoldDB" id="A0A7I4YUM5"/>
<dbReference type="GO" id="GO:0003853">
    <property type="term" value="F:short-chain 2-methyl fatty acyl-CoA dehydrogenase activity"/>
    <property type="evidence" value="ECO:0007669"/>
    <property type="project" value="UniProtKB-EC"/>
</dbReference>
<comment type="cofactor">
    <cofactor evidence="1 27">
        <name>FAD</name>
        <dbReference type="ChEBI" id="CHEBI:57692"/>
    </cofactor>
</comment>
<dbReference type="GO" id="GO:0006631">
    <property type="term" value="P:fatty acid metabolic process"/>
    <property type="evidence" value="ECO:0007669"/>
    <property type="project" value="UniProtKB-KW"/>
</dbReference>
<accession>A0A7I4YUM5</accession>
<keyword evidence="13" id="KW-0443">Lipid metabolism</keyword>
<evidence type="ECO:0000256" key="11">
    <source>
        <dbReference type="ARBA" id="ARBA00022990"/>
    </source>
</evidence>
<keyword evidence="12 27" id="KW-0560">Oxidoreductase</keyword>
<dbReference type="PROSITE" id="PS00072">
    <property type="entry name" value="ACYL_COA_DH_1"/>
    <property type="match status" value="1"/>
</dbReference>
<evidence type="ECO:0000313" key="32">
    <source>
        <dbReference type="WBParaSite" id="HCON_00142490-00001"/>
    </source>
</evidence>
<reference evidence="32" key="1">
    <citation type="submission" date="2020-12" db="UniProtKB">
        <authorList>
            <consortium name="WormBaseParasite"/>
        </authorList>
    </citation>
    <scope>IDENTIFICATION</scope>
    <source>
        <strain evidence="32">MHco3</strain>
    </source>
</reference>
<dbReference type="InterPro" id="IPR036250">
    <property type="entry name" value="AcylCo_DH-like_C"/>
</dbReference>
<dbReference type="SUPFAM" id="SSF47203">
    <property type="entry name" value="Acyl-CoA dehydrogenase C-terminal domain-like"/>
    <property type="match status" value="1"/>
</dbReference>
<evidence type="ECO:0000256" key="20">
    <source>
        <dbReference type="ARBA" id="ARBA00048235"/>
    </source>
</evidence>
<comment type="catalytic activity">
    <reaction evidence="24">
        <text>hexanoyl-CoA + oxidized [electron-transfer flavoprotein] + H(+) = (2E)-hexenoyl-CoA + reduced [electron-transfer flavoprotein]</text>
        <dbReference type="Rhea" id="RHEA:43464"/>
        <dbReference type="Rhea" id="RHEA-COMP:10685"/>
        <dbReference type="Rhea" id="RHEA-COMP:10686"/>
        <dbReference type="ChEBI" id="CHEBI:15378"/>
        <dbReference type="ChEBI" id="CHEBI:57692"/>
        <dbReference type="ChEBI" id="CHEBI:58307"/>
        <dbReference type="ChEBI" id="CHEBI:62077"/>
        <dbReference type="ChEBI" id="CHEBI:62620"/>
    </reaction>
    <physiologicalReaction direction="left-to-right" evidence="24">
        <dbReference type="Rhea" id="RHEA:43465"/>
    </physiologicalReaction>
</comment>
<evidence type="ECO:0000256" key="18">
    <source>
        <dbReference type="ARBA" id="ARBA00041537"/>
    </source>
</evidence>
<dbReference type="WBParaSite" id="HCON_00142490-00001">
    <property type="protein sequence ID" value="HCON_00142490-00001"/>
    <property type="gene ID" value="HCON_00142490"/>
</dbReference>
<organism evidence="31 32">
    <name type="scientific">Haemonchus contortus</name>
    <name type="common">Barber pole worm</name>
    <dbReference type="NCBI Taxonomy" id="6289"/>
    <lineage>
        <taxon>Eukaryota</taxon>
        <taxon>Metazoa</taxon>
        <taxon>Ecdysozoa</taxon>
        <taxon>Nematoda</taxon>
        <taxon>Chromadorea</taxon>
        <taxon>Rhabditida</taxon>
        <taxon>Rhabditina</taxon>
        <taxon>Rhabditomorpha</taxon>
        <taxon>Strongyloidea</taxon>
        <taxon>Trichostrongylidae</taxon>
        <taxon>Haemonchus</taxon>
    </lineage>
</organism>
<dbReference type="FunFam" id="2.40.110.10:FF:000001">
    <property type="entry name" value="Acyl-CoA dehydrogenase, mitochondrial"/>
    <property type="match status" value="1"/>
</dbReference>
<comment type="subunit">
    <text evidence="5">Homotetramer.</text>
</comment>
<evidence type="ECO:0000256" key="7">
    <source>
        <dbReference type="ARBA" id="ARBA00022630"/>
    </source>
</evidence>
<evidence type="ECO:0000256" key="2">
    <source>
        <dbReference type="ARBA" id="ARBA00004305"/>
    </source>
</evidence>
<evidence type="ECO:0000256" key="17">
    <source>
        <dbReference type="ARBA" id="ARBA00039850"/>
    </source>
</evidence>
<comment type="catalytic activity">
    <reaction evidence="25">
        <text>(2S)-2-methylbutanoyl-CoA + oxidized [electron-transfer flavoprotein] + H(+) = (2E)-2-methylbut-2-enoyl-CoA + reduced [electron-transfer flavoprotein]</text>
        <dbReference type="Rhea" id="RHEA:48256"/>
        <dbReference type="Rhea" id="RHEA-COMP:10685"/>
        <dbReference type="Rhea" id="RHEA-COMP:10686"/>
        <dbReference type="ChEBI" id="CHEBI:15378"/>
        <dbReference type="ChEBI" id="CHEBI:57337"/>
        <dbReference type="ChEBI" id="CHEBI:57692"/>
        <dbReference type="ChEBI" id="CHEBI:58307"/>
        <dbReference type="ChEBI" id="CHEBI:88166"/>
    </reaction>
    <physiologicalReaction direction="left-to-right" evidence="25">
        <dbReference type="Rhea" id="RHEA:48257"/>
    </physiologicalReaction>
</comment>
<comment type="similarity">
    <text evidence="4 27">Belongs to the acyl-CoA dehydrogenase family.</text>
</comment>
<dbReference type="PANTHER" id="PTHR43884:SF1">
    <property type="entry name" value="SHORT_BRANCHED CHAIN SPECIFIC ACYL-COA DEHYDROGENASE, MITOCHONDRIAL"/>
    <property type="match status" value="1"/>
</dbReference>
<evidence type="ECO:0000256" key="9">
    <source>
        <dbReference type="ARBA" id="ARBA00022832"/>
    </source>
</evidence>
<dbReference type="Gene3D" id="2.40.110.10">
    <property type="entry name" value="Butyryl-CoA Dehydrogenase, subunit A, domain 2"/>
    <property type="match status" value="1"/>
</dbReference>
<dbReference type="InterPro" id="IPR037069">
    <property type="entry name" value="AcylCoA_DH/ox_N_sf"/>
</dbReference>
<evidence type="ECO:0000256" key="24">
    <source>
        <dbReference type="ARBA" id="ARBA00049192"/>
    </source>
</evidence>
<dbReference type="Pfam" id="PF02771">
    <property type="entry name" value="Acyl-CoA_dh_N"/>
    <property type="match status" value="1"/>
</dbReference>
<evidence type="ECO:0000256" key="1">
    <source>
        <dbReference type="ARBA" id="ARBA00001974"/>
    </source>
</evidence>
<keyword evidence="31" id="KW-1185">Reference proteome</keyword>
<dbReference type="Pfam" id="PF02770">
    <property type="entry name" value="Acyl-CoA_dh_M"/>
    <property type="match status" value="1"/>
</dbReference>
<dbReference type="PANTHER" id="PTHR43884">
    <property type="entry name" value="ACYL-COA DEHYDROGENASE"/>
    <property type="match status" value="1"/>
</dbReference>
<dbReference type="Gene3D" id="1.10.540.10">
    <property type="entry name" value="Acyl-CoA dehydrogenase/oxidase, N-terminal domain"/>
    <property type="match status" value="1"/>
</dbReference>
<dbReference type="InterPro" id="IPR013786">
    <property type="entry name" value="AcylCoA_DH/ox_N"/>
</dbReference>
<dbReference type="EC" id="1.3.8.5" evidence="16"/>
<sequence>MLTSRYIARLGGVRGLVSAAMSSQPRHDVEGHPPPPVTQLSEHELQLQDTVRRFSQNVVKPLVREMDEKSHMHQSVITGVFENGFMGIEVPEAYGGPGTSFFDAIIVIEELAKVDPAVSTFVDLQNTLVLPLILELGTEEQKQKYLPKACTEWIGSFCLSESGSGSDAFAMKTVAKKDGDDFLINGSKLWITSSSHAKFFLVFANADPSKGHKGITCFLVDRDQPGITVDKEENKLGIRASATCPVYFENVRVPKSAILGEYGKGYKYAIECLNAGRIGIGAQMVGSAQGCFDATIPYLQERKQFGSRLIDFQGLQHQIAQTAVEIEAARLLVYNAARMKENNIPFVKQAAMAKLYGSQVASATTSKCIEWYGGLGFTKEYPVEKFYRDVKAGAIYEGTSNIQLNTIAKLIDLEYKGHT</sequence>
<dbReference type="PROSITE" id="PS00073">
    <property type="entry name" value="ACYL_COA_DH_2"/>
    <property type="match status" value="1"/>
</dbReference>
<evidence type="ECO:0000256" key="27">
    <source>
        <dbReference type="RuleBase" id="RU362125"/>
    </source>
</evidence>
<feature type="domain" description="Acyl-CoA dehydrogenase/oxidase N-terminal" evidence="30">
    <location>
        <begin position="41"/>
        <end position="151"/>
    </location>
</feature>
<dbReference type="InterPro" id="IPR009075">
    <property type="entry name" value="AcylCo_DH/oxidase_C"/>
</dbReference>
<keyword evidence="6" id="KW-0597">Phosphoprotein</keyword>
<dbReference type="FunFam" id="1.10.540.10:FF:000012">
    <property type="entry name" value="Acyl-CoA dehydrogenase short/branched chain"/>
    <property type="match status" value="1"/>
</dbReference>
<keyword evidence="14" id="KW-0496">Mitochondrion</keyword>
<evidence type="ECO:0000256" key="16">
    <source>
        <dbReference type="ARBA" id="ARBA00039036"/>
    </source>
</evidence>
<proteinExistence type="inferred from homology"/>
<dbReference type="Gene3D" id="1.20.140.10">
    <property type="entry name" value="Butyryl-CoA Dehydrogenase, subunit A, domain 3"/>
    <property type="match status" value="1"/>
</dbReference>
<evidence type="ECO:0000256" key="21">
    <source>
        <dbReference type="ARBA" id="ARBA00048307"/>
    </source>
</evidence>
<dbReference type="GO" id="GO:0005759">
    <property type="term" value="C:mitochondrial matrix"/>
    <property type="evidence" value="ECO:0007669"/>
    <property type="project" value="UniProtKB-SubCell"/>
</dbReference>
<keyword evidence="7 27" id="KW-0285">Flavoprotein</keyword>
<comment type="catalytic activity">
    <reaction evidence="23">
        <text>butanoyl-CoA + oxidized [electron-transfer flavoprotein] + H(+) = (2E)-butenoyl-CoA + reduced [electron-transfer flavoprotein]</text>
        <dbReference type="Rhea" id="RHEA:24004"/>
        <dbReference type="Rhea" id="RHEA-COMP:10685"/>
        <dbReference type="Rhea" id="RHEA-COMP:10686"/>
        <dbReference type="ChEBI" id="CHEBI:15378"/>
        <dbReference type="ChEBI" id="CHEBI:57332"/>
        <dbReference type="ChEBI" id="CHEBI:57371"/>
        <dbReference type="ChEBI" id="CHEBI:57692"/>
        <dbReference type="ChEBI" id="CHEBI:58307"/>
    </reaction>
    <physiologicalReaction direction="left-to-right" evidence="23">
        <dbReference type="Rhea" id="RHEA:24005"/>
    </physiologicalReaction>
</comment>
<evidence type="ECO:0000256" key="14">
    <source>
        <dbReference type="ARBA" id="ARBA00023128"/>
    </source>
</evidence>
<evidence type="ECO:0000256" key="25">
    <source>
        <dbReference type="ARBA" id="ARBA00049552"/>
    </source>
</evidence>
<keyword evidence="8 27" id="KW-0274">FAD</keyword>
<dbReference type="InterPro" id="IPR009100">
    <property type="entry name" value="AcylCoA_DH/oxidase_NM_dom_sf"/>
</dbReference>
<dbReference type="InterPro" id="IPR046373">
    <property type="entry name" value="Acyl-CoA_Oxase/DH_mid-dom_sf"/>
</dbReference>
<evidence type="ECO:0000256" key="10">
    <source>
        <dbReference type="ARBA" id="ARBA00022946"/>
    </source>
</evidence>
<dbReference type="Proteomes" id="UP000025227">
    <property type="component" value="Unplaced"/>
</dbReference>
<dbReference type="SUPFAM" id="SSF56645">
    <property type="entry name" value="Acyl-CoA dehydrogenase NM domain-like"/>
    <property type="match status" value="1"/>
</dbReference>
<evidence type="ECO:0000256" key="4">
    <source>
        <dbReference type="ARBA" id="ARBA00009347"/>
    </source>
</evidence>
<dbReference type="InterPro" id="IPR006089">
    <property type="entry name" value="Acyl-CoA_DH_CS"/>
</dbReference>
<dbReference type="OMA" id="VMKWFGG"/>
<evidence type="ECO:0000256" key="13">
    <source>
        <dbReference type="ARBA" id="ARBA00023098"/>
    </source>
</evidence>
<comment type="catalytic activity">
    <reaction evidence="26">
        <text>2-methylpropanoyl-CoA + oxidized [electron-transfer flavoprotein] + H(+) = 2-methylpropenoyl-CoA + reduced [electron-transfer flavoprotein]</text>
        <dbReference type="Rhea" id="RHEA:44180"/>
        <dbReference type="Rhea" id="RHEA-COMP:10685"/>
        <dbReference type="Rhea" id="RHEA-COMP:10686"/>
        <dbReference type="ChEBI" id="CHEBI:15378"/>
        <dbReference type="ChEBI" id="CHEBI:57338"/>
        <dbReference type="ChEBI" id="CHEBI:57692"/>
        <dbReference type="ChEBI" id="CHEBI:58307"/>
        <dbReference type="ChEBI" id="CHEBI:62500"/>
    </reaction>
    <physiologicalReaction direction="left-to-right" evidence="26">
        <dbReference type="Rhea" id="RHEA:44181"/>
    </physiologicalReaction>
</comment>
<evidence type="ECO:0000256" key="19">
    <source>
        <dbReference type="ARBA" id="ARBA00042821"/>
    </source>
</evidence>
<feature type="domain" description="Acyl-CoA oxidase/dehydrogenase middle" evidence="29">
    <location>
        <begin position="156"/>
        <end position="251"/>
    </location>
</feature>
<evidence type="ECO:0000256" key="26">
    <source>
        <dbReference type="ARBA" id="ARBA00051903"/>
    </source>
</evidence>
<evidence type="ECO:0000256" key="15">
    <source>
        <dbReference type="ARBA" id="ARBA00037895"/>
    </source>
</evidence>
<comment type="catalytic activity">
    <reaction evidence="22">
        <text>(2R)-2-methylbutanoyl-CoA + oxidized [electron-transfer flavoprotein] + H(+) = ethylacryloyl-CoA + reduced [electron-transfer flavoprotein]</text>
        <dbReference type="Rhea" id="RHEA:65296"/>
        <dbReference type="Rhea" id="RHEA-COMP:10685"/>
        <dbReference type="Rhea" id="RHEA-COMP:10686"/>
        <dbReference type="ChEBI" id="CHEBI:15378"/>
        <dbReference type="ChEBI" id="CHEBI:57692"/>
        <dbReference type="ChEBI" id="CHEBI:58307"/>
        <dbReference type="ChEBI" id="CHEBI:156439"/>
        <dbReference type="ChEBI" id="CHEBI:156440"/>
    </reaction>
    <physiologicalReaction direction="left-to-right" evidence="22">
        <dbReference type="Rhea" id="RHEA:65297"/>
    </physiologicalReaction>
</comment>
<keyword evidence="9" id="KW-0276">Fatty acid metabolism</keyword>
<dbReference type="CDD" id="cd01158">
    <property type="entry name" value="SCAD_SBCAD"/>
    <property type="match status" value="1"/>
</dbReference>
<evidence type="ECO:0000256" key="8">
    <source>
        <dbReference type="ARBA" id="ARBA00022827"/>
    </source>
</evidence>
<dbReference type="Pfam" id="PF00441">
    <property type="entry name" value="Acyl-CoA_dh_1"/>
    <property type="match status" value="1"/>
</dbReference>
<protein>
    <recommendedName>
        <fullName evidence="17">Short/branched chain specific acyl-CoA dehydrogenase, mitochondrial</fullName>
        <ecNumber evidence="16">1.3.8.5</ecNumber>
    </recommendedName>
    <alternativeName>
        <fullName evidence="19">2-methyl branched chain acyl-CoA dehydrogenase</fullName>
    </alternativeName>
    <alternativeName>
        <fullName evidence="18">2-methylbutyryl-coenzyme A dehydrogenase</fullName>
    </alternativeName>
</protein>
<dbReference type="InterPro" id="IPR006091">
    <property type="entry name" value="Acyl-CoA_Oxase/DH_mid-dom"/>
</dbReference>
<evidence type="ECO:0000256" key="22">
    <source>
        <dbReference type="ARBA" id="ARBA00048592"/>
    </source>
</evidence>
<comment type="catalytic activity">
    <reaction evidence="20">
        <text>2-methylbutanoyl-CoA + oxidized [electron-transfer flavoprotein] + H(+) = (2E)-2-methylbut-2-enoyl-CoA + reduced [electron-transfer flavoprotein]</text>
        <dbReference type="Rhea" id="RHEA:43780"/>
        <dbReference type="Rhea" id="RHEA-COMP:10685"/>
        <dbReference type="Rhea" id="RHEA-COMP:10686"/>
        <dbReference type="ChEBI" id="CHEBI:15378"/>
        <dbReference type="ChEBI" id="CHEBI:57336"/>
        <dbReference type="ChEBI" id="CHEBI:57337"/>
        <dbReference type="ChEBI" id="CHEBI:57692"/>
        <dbReference type="ChEBI" id="CHEBI:58307"/>
        <dbReference type="EC" id="1.3.8.5"/>
    </reaction>
    <physiologicalReaction direction="left-to-right" evidence="20">
        <dbReference type="Rhea" id="RHEA:43781"/>
    </physiologicalReaction>
</comment>
<evidence type="ECO:0000256" key="5">
    <source>
        <dbReference type="ARBA" id="ARBA00011881"/>
    </source>
</evidence>
<evidence type="ECO:0000256" key="3">
    <source>
        <dbReference type="ARBA" id="ARBA00005198"/>
    </source>
</evidence>
<keyword evidence="10" id="KW-0809">Transit peptide</keyword>